<dbReference type="RefSeq" id="WP_091989720.1">
    <property type="nucleotide sequence ID" value="NZ_FOLO01000053.1"/>
</dbReference>
<name>A0A1I1RVN0_9GAMM</name>
<organism evidence="1 2">
    <name type="scientific">Pseudoalteromonas denitrificans DSM 6059</name>
    <dbReference type="NCBI Taxonomy" id="1123010"/>
    <lineage>
        <taxon>Bacteria</taxon>
        <taxon>Pseudomonadati</taxon>
        <taxon>Pseudomonadota</taxon>
        <taxon>Gammaproteobacteria</taxon>
        <taxon>Alteromonadales</taxon>
        <taxon>Pseudoalteromonadaceae</taxon>
        <taxon>Pseudoalteromonas</taxon>
    </lineage>
</organism>
<dbReference type="OrthoDB" id="6258463at2"/>
<keyword evidence="2" id="KW-1185">Reference proteome</keyword>
<proteinExistence type="predicted"/>
<dbReference type="Proteomes" id="UP000198862">
    <property type="component" value="Unassembled WGS sequence"/>
</dbReference>
<dbReference type="EMBL" id="FOLO01000053">
    <property type="protein sequence ID" value="SFD38396.1"/>
    <property type="molecule type" value="Genomic_DNA"/>
</dbReference>
<dbReference type="AlphaFoldDB" id="A0A1I1RVN0"/>
<gene>
    <name evidence="1" type="ORF">SAMN02745724_04356</name>
</gene>
<reference evidence="1 2" key="1">
    <citation type="submission" date="2016-10" db="EMBL/GenBank/DDBJ databases">
        <authorList>
            <person name="de Groot N.N."/>
        </authorList>
    </citation>
    <scope>NUCLEOTIDE SEQUENCE [LARGE SCALE GENOMIC DNA]</scope>
    <source>
        <strain evidence="1 2">DSM 6059</strain>
    </source>
</reference>
<protein>
    <submittedName>
        <fullName evidence="1">Uncharacterized protein</fullName>
    </submittedName>
</protein>
<accession>A0A1I1RVN0</accession>
<sequence>MDKYAALAFLVHETRHSYQFQLGNTRLKSALVIGYKNAFEVQKLSKAGTLSFSDFLTLLNEYEAFMFGNYVIGKLTHWKVDQSKLGTYASQFNKNSSLKINLLKLHKSTKNDSVLLQFNQLMKAQKEYLGK</sequence>
<evidence type="ECO:0000313" key="1">
    <source>
        <dbReference type="EMBL" id="SFD38396.1"/>
    </source>
</evidence>
<evidence type="ECO:0000313" key="2">
    <source>
        <dbReference type="Proteomes" id="UP000198862"/>
    </source>
</evidence>